<dbReference type="AlphaFoldDB" id="A0AA48GYW3"/>
<accession>A0AA48GYW3</accession>
<dbReference type="RefSeq" id="WP_243333609.1">
    <property type="nucleotide sequence ID" value="NZ_AP027081.1"/>
</dbReference>
<dbReference type="InterPro" id="IPR029063">
    <property type="entry name" value="SAM-dependent_MTases_sf"/>
</dbReference>
<proteinExistence type="predicted"/>
<dbReference type="KEGG" id="msea:METESE_37670"/>
<dbReference type="EMBL" id="AP027081">
    <property type="protein sequence ID" value="BDU78809.1"/>
    <property type="molecule type" value="Genomic_DNA"/>
</dbReference>
<name>A0AA48GYW3_9BACT</name>
<dbReference type="Gene3D" id="3.40.50.150">
    <property type="entry name" value="Vaccinia Virus protein VP39"/>
    <property type="match status" value="1"/>
</dbReference>
<evidence type="ECO:0000313" key="2">
    <source>
        <dbReference type="Proteomes" id="UP001228113"/>
    </source>
</evidence>
<organism evidence="1 2">
    <name type="scientific">Mesoterricola sediminis</name>
    <dbReference type="NCBI Taxonomy" id="2927980"/>
    <lineage>
        <taxon>Bacteria</taxon>
        <taxon>Pseudomonadati</taxon>
        <taxon>Acidobacteriota</taxon>
        <taxon>Holophagae</taxon>
        <taxon>Holophagales</taxon>
        <taxon>Holophagaceae</taxon>
        <taxon>Mesoterricola</taxon>
    </lineage>
</organism>
<protein>
    <recommendedName>
        <fullName evidence="3">Class I SAM-dependent methyltransferase</fullName>
    </recommendedName>
</protein>
<evidence type="ECO:0000313" key="1">
    <source>
        <dbReference type="EMBL" id="BDU78809.1"/>
    </source>
</evidence>
<gene>
    <name evidence="1" type="ORF">METESE_37670</name>
</gene>
<dbReference type="Proteomes" id="UP001228113">
    <property type="component" value="Chromosome"/>
</dbReference>
<keyword evidence="2" id="KW-1185">Reference proteome</keyword>
<dbReference type="SUPFAM" id="SSF53335">
    <property type="entry name" value="S-adenosyl-L-methionine-dependent methyltransferases"/>
    <property type="match status" value="1"/>
</dbReference>
<reference evidence="1" key="1">
    <citation type="journal article" date="2023" name="Int. J. Syst. Evol. Microbiol.">
        <title>Mesoterricola silvestris gen. nov., sp. nov., Mesoterricola sediminis sp. nov., Geothrix oryzae sp. nov., Geothrix edaphica sp. nov., Geothrix rubra sp. nov., and Geothrix limicola sp. nov., six novel members of Acidobacteriota isolated from soils.</title>
        <authorList>
            <person name="Itoh H."/>
            <person name="Sugisawa Y."/>
            <person name="Mise K."/>
            <person name="Xu Z."/>
            <person name="Kuniyasu M."/>
            <person name="Ushijima N."/>
            <person name="Kawano K."/>
            <person name="Kobayashi E."/>
            <person name="Shiratori Y."/>
            <person name="Masuda Y."/>
            <person name="Senoo K."/>
        </authorList>
    </citation>
    <scope>NUCLEOTIDE SEQUENCE</scope>
    <source>
        <strain evidence="1">W786</strain>
    </source>
</reference>
<dbReference type="Pfam" id="PF13578">
    <property type="entry name" value="Methyltransf_24"/>
    <property type="match status" value="1"/>
</dbReference>
<sequence>MGTAAWSIILLLTLALGAASYTCWSYQRRLHLLHGKAMGWPLPSLRLEEFDELFKRDDLGPLPERCEVAFLGRGDGVPSGTTDLEAWVLAVLAKRALNLFEFGTCSGRTAYLWARNSPPEARIVTLTLAPDQRDDFRPEATDTAKARAVSLEESCFTRFRYTGTDVEAKVTQIFSDSKLFDETPFAGTMDLVFIDGSHAYSYCRSDTEKALRMLRPGGIILWHDYAATRGRASKGVFQYLNTLRHSLPVAHLRGTTLAVYRSPSA</sequence>
<evidence type="ECO:0008006" key="3">
    <source>
        <dbReference type="Google" id="ProtNLM"/>
    </source>
</evidence>